<evidence type="ECO:0000256" key="2">
    <source>
        <dbReference type="ARBA" id="ARBA00006471"/>
    </source>
</evidence>
<dbReference type="SUPFAM" id="SSF56047">
    <property type="entry name" value="Ribosomal protein S8"/>
    <property type="match status" value="1"/>
</dbReference>
<protein>
    <recommendedName>
        <fullName evidence="8">Small ribosomal subunit protein uS8</fullName>
    </recommendedName>
</protein>
<dbReference type="OrthoDB" id="5670at2157"/>
<dbReference type="GO" id="GO:0003735">
    <property type="term" value="F:structural constituent of ribosome"/>
    <property type="evidence" value="ECO:0007669"/>
    <property type="project" value="InterPro"/>
</dbReference>
<gene>
    <name evidence="8" type="primary">rps8</name>
    <name evidence="10" type="ORF">FK85_17035</name>
</gene>
<dbReference type="EMBL" id="JNFH02000042">
    <property type="protein sequence ID" value="KDS91858.1"/>
    <property type="molecule type" value="Genomic_DNA"/>
</dbReference>
<evidence type="ECO:0000256" key="3">
    <source>
        <dbReference type="ARBA" id="ARBA00011458"/>
    </source>
</evidence>
<reference evidence="10 11" key="1">
    <citation type="journal article" date="2015" name="Genome Announc.">
        <title>Draft genome sequence of a Halorubrum H3 strain isolated from the burlinskoye salt lake (Altai Krai, Russia).</title>
        <authorList>
            <person name="Rozanov A.S."/>
            <person name="Bryanskaya A.V."/>
            <person name="Malup T.K."/>
            <person name="Kotenko A.V."/>
            <person name="Peltek S.E."/>
        </authorList>
    </citation>
    <scope>NUCLEOTIDE SEQUENCE [LARGE SCALE GENOMIC DNA]</scope>
    <source>
        <strain evidence="10 11">H3</strain>
    </source>
</reference>
<comment type="caution">
    <text evidence="10">The sequence shown here is derived from an EMBL/GenBank/DDBJ whole genome shotgun (WGS) entry which is preliminary data.</text>
</comment>
<keyword evidence="5 8" id="KW-0694">RNA-binding</keyword>
<comment type="function">
    <text evidence="1 8">One of the primary rRNA binding proteins, it binds directly to 16S rRNA central domain where it helps coordinate assembly of the platform of the 30S subunit.</text>
</comment>
<dbReference type="Pfam" id="PF00410">
    <property type="entry name" value="Ribosomal_S8"/>
    <property type="match status" value="1"/>
</dbReference>
<evidence type="ECO:0000256" key="6">
    <source>
        <dbReference type="ARBA" id="ARBA00022980"/>
    </source>
</evidence>
<dbReference type="Gene3D" id="3.30.1490.10">
    <property type="match status" value="1"/>
</dbReference>
<evidence type="ECO:0000256" key="5">
    <source>
        <dbReference type="ARBA" id="ARBA00022884"/>
    </source>
</evidence>
<keyword evidence="11" id="KW-1185">Reference proteome</keyword>
<dbReference type="InterPro" id="IPR000630">
    <property type="entry name" value="Ribosomal_uS8"/>
</dbReference>
<evidence type="ECO:0000313" key="10">
    <source>
        <dbReference type="EMBL" id="KDS91858.1"/>
    </source>
</evidence>
<dbReference type="RefSeq" id="WP_004597419.1">
    <property type="nucleotide sequence ID" value="NZ_JNFH02000042.1"/>
</dbReference>
<dbReference type="PANTHER" id="PTHR11758">
    <property type="entry name" value="40S RIBOSOMAL PROTEIN S15A"/>
    <property type="match status" value="1"/>
</dbReference>
<name>A0A081EWS0_9EURY</name>
<dbReference type="InterPro" id="IPR047863">
    <property type="entry name" value="Ribosomal_uS8_CS"/>
</dbReference>
<evidence type="ECO:0000256" key="4">
    <source>
        <dbReference type="ARBA" id="ARBA00022730"/>
    </source>
</evidence>
<dbReference type="Gene3D" id="3.30.1370.30">
    <property type="match status" value="1"/>
</dbReference>
<dbReference type="GO" id="GO:0005840">
    <property type="term" value="C:ribosome"/>
    <property type="evidence" value="ECO:0007669"/>
    <property type="project" value="UniProtKB-KW"/>
</dbReference>
<dbReference type="GeneID" id="301688465"/>
<sequence length="130" mass="14154">MTGNDPFTNALAGMDNAESVGHLSYTVEPASNIIGSVLEVLYDRGYVDGFEYVDDGKAGKFEVELKGAINECGAVKPRYSAGADEFEKWEKRYLPARDYGTLIVTTSHGVMSHYEAREAGIGGQVIAYVY</sequence>
<dbReference type="GO" id="GO:0006412">
    <property type="term" value="P:translation"/>
    <property type="evidence" value="ECO:0007669"/>
    <property type="project" value="UniProtKB-UniRule"/>
</dbReference>
<dbReference type="Proteomes" id="UP000053331">
    <property type="component" value="Unassembled WGS sequence"/>
</dbReference>
<dbReference type="HAMAP" id="MF_01302_A">
    <property type="entry name" value="Ribosomal_uS8_A"/>
    <property type="match status" value="1"/>
</dbReference>
<dbReference type="FunFam" id="3.30.1490.10:FF:000002">
    <property type="entry name" value="40S ribosomal protein S15a"/>
    <property type="match status" value="1"/>
</dbReference>
<keyword evidence="7 8" id="KW-0687">Ribonucleoprotein</keyword>
<dbReference type="InterPro" id="IPR035987">
    <property type="entry name" value="Ribosomal_uS8_sf"/>
</dbReference>
<dbReference type="NCBIfam" id="NF003115">
    <property type="entry name" value="PRK04034.1"/>
    <property type="match status" value="1"/>
</dbReference>
<keyword evidence="4 8" id="KW-0699">rRNA-binding</keyword>
<evidence type="ECO:0000256" key="9">
    <source>
        <dbReference type="RuleBase" id="RU003660"/>
    </source>
</evidence>
<comment type="similarity">
    <text evidence="2 8 9">Belongs to the universal ribosomal protein uS8 family.</text>
</comment>
<proteinExistence type="inferred from homology"/>
<evidence type="ECO:0000256" key="8">
    <source>
        <dbReference type="HAMAP-Rule" id="MF_01302"/>
    </source>
</evidence>
<dbReference type="GO" id="GO:0019843">
    <property type="term" value="F:rRNA binding"/>
    <property type="evidence" value="ECO:0007669"/>
    <property type="project" value="UniProtKB-UniRule"/>
</dbReference>
<accession>A0A081EWS0</accession>
<dbReference type="GO" id="GO:1990904">
    <property type="term" value="C:ribonucleoprotein complex"/>
    <property type="evidence" value="ECO:0007669"/>
    <property type="project" value="UniProtKB-KW"/>
</dbReference>
<evidence type="ECO:0000256" key="7">
    <source>
        <dbReference type="ARBA" id="ARBA00023274"/>
    </source>
</evidence>
<evidence type="ECO:0000313" key="11">
    <source>
        <dbReference type="Proteomes" id="UP000053331"/>
    </source>
</evidence>
<comment type="subunit">
    <text evidence="3 8">Part of the 30S ribosomal subunit.</text>
</comment>
<keyword evidence="6 8" id="KW-0689">Ribosomal protein</keyword>
<evidence type="ECO:0000256" key="1">
    <source>
        <dbReference type="ARBA" id="ARBA00002569"/>
    </source>
</evidence>
<dbReference type="PROSITE" id="PS00053">
    <property type="entry name" value="RIBOSOMAL_S8"/>
    <property type="match status" value="1"/>
</dbReference>
<organism evidence="10 11">
    <name type="scientific">Halorubrum saccharovorum</name>
    <dbReference type="NCBI Taxonomy" id="2248"/>
    <lineage>
        <taxon>Archaea</taxon>
        <taxon>Methanobacteriati</taxon>
        <taxon>Methanobacteriota</taxon>
        <taxon>Stenosarchaea group</taxon>
        <taxon>Halobacteria</taxon>
        <taxon>Halobacteriales</taxon>
        <taxon>Haloferacaceae</taxon>
        <taxon>Halorubrum</taxon>
    </lineage>
</organism>
<dbReference type="AlphaFoldDB" id="A0A081EWS0"/>